<keyword evidence="2" id="KW-0812">Transmembrane</keyword>
<feature type="region of interest" description="Disordered" evidence="1">
    <location>
        <begin position="135"/>
        <end position="179"/>
    </location>
</feature>
<dbReference type="EMBL" id="CP000859">
    <property type="protein sequence ID" value="ABW66857.1"/>
    <property type="molecule type" value="Genomic_DNA"/>
</dbReference>
<protein>
    <submittedName>
        <fullName evidence="3">Uncharacterized protein</fullName>
    </submittedName>
</protein>
<dbReference type="RefSeq" id="WP_012174475.1">
    <property type="nucleotide sequence ID" value="NC_009943.1"/>
</dbReference>
<dbReference type="Proteomes" id="UP000008561">
    <property type="component" value="Chromosome"/>
</dbReference>
<dbReference type="KEGG" id="dol:Dole_1047"/>
<dbReference type="HOGENOM" id="CLU_575864_0_0_7"/>
<keyword evidence="4" id="KW-1185">Reference proteome</keyword>
<organism evidence="3 4">
    <name type="scientific">Desulfosudis oleivorans (strain DSM 6200 / JCM 39069 / Hxd3)</name>
    <name type="common">Desulfococcus oleovorans</name>
    <dbReference type="NCBI Taxonomy" id="96561"/>
    <lineage>
        <taxon>Bacteria</taxon>
        <taxon>Pseudomonadati</taxon>
        <taxon>Thermodesulfobacteriota</taxon>
        <taxon>Desulfobacteria</taxon>
        <taxon>Desulfobacterales</taxon>
        <taxon>Desulfosudaceae</taxon>
        <taxon>Desulfosudis</taxon>
    </lineage>
</organism>
<evidence type="ECO:0000256" key="1">
    <source>
        <dbReference type="SAM" id="MobiDB-lite"/>
    </source>
</evidence>
<evidence type="ECO:0000256" key="2">
    <source>
        <dbReference type="SAM" id="Phobius"/>
    </source>
</evidence>
<feature type="compositionally biased region" description="Low complexity" evidence="1">
    <location>
        <begin position="145"/>
        <end position="158"/>
    </location>
</feature>
<keyword evidence="2" id="KW-1133">Transmembrane helix</keyword>
<evidence type="ECO:0000313" key="4">
    <source>
        <dbReference type="Proteomes" id="UP000008561"/>
    </source>
</evidence>
<dbReference type="AlphaFoldDB" id="A8ZX01"/>
<feature type="transmembrane region" description="Helical" evidence="2">
    <location>
        <begin position="7"/>
        <end position="25"/>
    </location>
</feature>
<name>A8ZX01_DESOH</name>
<reference evidence="3 4" key="1">
    <citation type="submission" date="2007-10" db="EMBL/GenBank/DDBJ databases">
        <title>Complete sequence of Desulfococcus oleovorans Hxd3.</title>
        <authorList>
            <consortium name="US DOE Joint Genome Institute"/>
            <person name="Copeland A."/>
            <person name="Lucas S."/>
            <person name="Lapidus A."/>
            <person name="Barry K."/>
            <person name="Glavina del Rio T."/>
            <person name="Dalin E."/>
            <person name="Tice H."/>
            <person name="Pitluck S."/>
            <person name="Kiss H."/>
            <person name="Brettin T."/>
            <person name="Bruce D."/>
            <person name="Detter J.C."/>
            <person name="Han C."/>
            <person name="Schmutz J."/>
            <person name="Larimer F."/>
            <person name="Land M."/>
            <person name="Hauser L."/>
            <person name="Kyrpides N."/>
            <person name="Kim E."/>
            <person name="Wawrik B."/>
            <person name="Richardson P."/>
        </authorList>
    </citation>
    <scope>NUCLEOTIDE SEQUENCE [LARGE SCALE GENOMIC DNA]</scope>
    <source>
        <strain evidence="4">DSM 6200 / JCM 39069 / Hxd3</strain>
    </source>
</reference>
<proteinExistence type="predicted"/>
<evidence type="ECO:0000313" key="3">
    <source>
        <dbReference type="EMBL" id="ABW66857.1"/>
    </source>
</evidence>
<keyword evidence="2" id="KW-0472">Membrane</keyword>
<dbReference type="STRING" id="96561.Dole_1047"/>
<gene>
    <name evidence="3" type="ordered locus">Dole_1047</name>
</gene>
<accession>A8ZX01</accession>
<sequence>MKKKWAIVFLVIVAIWIAFLVYRHFKNKEDENQYVAQTFSGMTLAAQKSPKAGLTYMGMAINNYRAQHNKYPETLDALYPNHIQDRAFIDEVNWEYAFDQNNFRLTKTVVIDHRPYTAFVDSQLRPLDVGADGQVRTAAAERRPASSGAASSQAGARRSSTRRQDTVARPPEPIPERTATKEELEALKEQLLASLAAAGKQGPAPEEKEKAPPVVYTPVEDAEDVDEAVAGRHLTWKTETGALGFGNVMYPGGEDNLIYRKGKWIRVQRTQEETAVAQPVQTSGLQPEDADLARKYGRTYLAWKDQSGAMGFGNVSYPEKEEGLVYQNEQWVKASEQQINKPAESWLSPPFSDTNDMVQKYTGTHLTWKDKSGALGFGNVTYPDQGQLAVYRAGRWVDTAQTTPADILENPLAYSVTSPDHVGKKYGKDFFVWKDRSGALGFGNILPEQAGITVMRPDGSWADAGDTTVTGGEK</sequence>